<dbReference type="InterPro" id="IPR050765">
    <property type="entry name" value="Riboflavin_Biosynth_HTPR"/>
</dbReference>
<protein>
    <submittedName>
        <fullName evidence="2">Dihydrofolate reductase</fullName>
    </submittedName>
</protein>
<dbReference type="GO" id="GO:0009231">
    <property type="term" value="P:riboflavin biosynthetic process"/>
    <property type="evidence" value="ECO:0007669"/>
    <property type="project" value="InterPro"/>
</dbReference>
<sequence>MRKLIVSVFISLDGVIQAPGGPGEDPSGDFRFGGWIVPYADEAIAQNLQDLLSQPFDLLLGRSTYDIFAAYWPRVPADSGSRAIADLFNSVPKHVATHRPGSLDWQNSHALEGDLPDAMRALQRQDGADLLTFGSGDMVRQLLAAGLVDELRLVTYPVVLGRGKRLFGDNALTSAFTLAHSTRTPGGVLIARYQRDGEVRTGALEQDSRRSRSKVA</sequence>
<feature type="domain" description="Bacterial bifunctional deaminase-reductase C-terminal" evidence="1">
    <location>
        <begin position="2"/>
        <end position="189"/>
    </location>
</feature>
<dbReference type="SUPFAM" id="SSF53597">
    <property type="entry name" value="Dihydrofolate reductase-like"/>
    <property type="match status" value="1"/>
</dbReference>
<dbReference type="PANTHER" id="PTHR38011:SF2">
    <property type="entry name" value="BIFUNCTIONAL DEAMINASE-REDUCTASE DOMAIN PROTEIN"/>
    <property type="match status" value="1"/>
</dbReference>
<dbReference type="STRING" id="667676.SAMN05192539_101919"/>
<dbReference type="EMBL" id="FNYE01000019">
    <property type="protein sequence ID" value="SEJ80979.1"/>
    <property type="molecule type" value="Genomic_DNA"/>
</dbReference>
<dbReference type="Pfam" id="PF01872">
    <property type="entry name" value="RibD_C"/>
    <property type="match status" value="1"/>
</dbReference>
<keyword evidence="3" id="KW-1185">Reference proteome</keyword>
<evidence type="ECO:0000259" key="1">
    <source>
        <dbReference type="Pfam" id="PF01872"/>
    </source>
</evidence>
<dbReference type="OrthoDB" id="7342392at2"/>
<gene>
    <name evidence="2" type="ORF">SAMN05192539_101919</name>
</gene>
<dbReference type="AlphaFoldDB" id="A0A1H7BTT3"/>
<evidence type="ECO:0000313" key="2">
    <source>
        <dbReference type="EMBL" id="SEJ80979.1"/>
    </source>
</evidence>
<dbReference type="RefSeq" id="WP_090869193.1">
    <property type="nucleotide sequence ID" value="NZ_FNYE01000019.1"/>
</dbReference>
<organism evidence="2 3">
    <name type="scientific">Paraburkholderia diazotrophica</name>
    <dbReference type="NCBI Taxonomy" id="667676"/>
    <lineage>
        <taxon>Bacteria</taxon>
        <taxon>Pseudomonadati</taxon>
        <taxon>Pseudomonadota</taxon>
        <taxon>Betaproteobacteria</taxon>
        <taxon>Burkholderiales</taxon>
        <taxon>Burkholderiaceae</taxon>
        <taxon>Paraburkholderia</taxon>
    </lineage>
</organism>
<dbReference type="Gene3D" id="3.40.430.10">
    <property type="entry name" value="Dihydrofolate Reductase, subunit A"/>
    <property type="match status" value="1"/>
</dbReference>
<dbReference type="InterPro" id="IPR024072">
    <property type="entry name" value="DHFR-like_dom_sf"/>
</dbReference>
<evidence type="ECO:0000313" key="3">
    <source>
        <dbReference type="Proteomes" id="UP000198866"/>
    </source>
</evidence>
<reference evidence="3" key="1">
    <citation type="submission" date="2016-10" db="EMBL/GenBank/DDBJ databases">
        <authorList>
            <person name="Varghese N."/>
            <person name="Submissions S."/>
        </authorList>
    </citation>
    <scope>NUCLEOTIDE SEQUENCE [LARGE SCALE GENOMIC DNA]</scope>
    <source>
        <strain evidence="3">LMG 26031</strain>
    </source>
</reference>
<dbReference type="GO" id="GO:0008703">
    <property type="term" value="F:5-amino-6-(5-phosphoribosylamino)uracil reductase activity"/>
    <property type="evidence" value="ECO:0007669"/>
    <property type="project" value="InterPro"/>
</dbReference>
<accession>A0A1H7BTT3</accession>
<name>A0A1H7BTT3_9BURK</name>
<proteinExistence type="predicted"/>
<dbReference type="InterPro" id="IPR002734">
    <property type="entry name" value="RibDG_C"/>
</dbReference>
<dbReference type="Proteomes" id="UP000198866">
    <property type="component" value="Unassembled WGS sequence"/>
</dbReference>
<dbReference type="PANTHER" id="PTHR38011">
    <property type="entry name" value="DIHYDROFOLATE REDUCTASE FAMILY PROTEIN (AFU_ORTHOLOGUE AFUA_8G06820)"/>
    <property type="match status" value="1"/>
</dbReference>